<comment type="catalytic activity">
    <reaction evidence="1">
        <text>(7,8-dihydropterin-6-yl)methyl diphosphate + 4-aminobenzoate = 7,8-dihydropteroate + diphosphate</text>
        <dbReference type="Rhea" id="RHEA:19949"/>
        <dbReference type="ChEBI" id="CHEBI:17836"/>
        <dbReference type="ChEBI" id="CHEBI:17839"/>
        <dbReference type="ChEBI" id="CHEBI:33019"/>
        <dbReference type="ChEBI" id="CHEBI:72950"/>
        <dbReference type="EC" id="2.5.1.15"/>
    </reaction>
</comment>
<dbReference type="Pfam" id="PF00809">
    <property type="entry name" value="Pterin_bind"/>
    <property type="match status" value="1"/>
</dbReference>
<name>A0A0H1RKD4_9HYPH</name>
<evidence type="ECO:0000256" key="12">
    <source>
        <dbReference type="RuleBase" id="RU361205"/>
    </source>
</evidence>
<dbReference type="GO" id="GO:0046654">
    <property type="term" value="P:tetrahydrofolate biosynthetic process"/>
    <property type="evidence" value="ECO:0007669"/>
    <property type="project" value="UniProtKB-UniPathway"/>
</dbReference>
<dbReference type="InterPro" id="IPR045031">
    <property type="entry name" value="DHP_synth-like"/>
</dbReference>
<dbReference type="PATRIC" id="fig|1225564.3.peg.2854"/>
<dbReference type="NCBIfam" id="TIGR01496">
    <property type="entry name" value="DHPS"/>
    <property type="match status" value="1"/>
</dbReference>
<dbReference type="UniPathway" id="UPA00077">
    <property type="reaction ID" value="UER00156"/>
</dbReference>
<reference evidence="14 15" key="1">
    <citation type="submission" date="2015-05" db="EMBL/GenBank/DDBJ databases">
        <title>Draft genome sequence of Microvirga vignae strain BR3299, a novel nitrogen fixing bacteria isolated from Brazil semi-aired region.</title>
        <authorList>
            <person name="Zilli J.E."/>
            <person name="Passos S.R."/>
            <person name="Leite J."/>
            <person name="Baldani J.I."/>
            <person name="Xavier G.R."/>
            <person name="Rumjaneck N.G."/>
            <person name="Simoes-Araujo J.L."/>
        </authorList>
    </citation>
    <scope>NUCLEOTIDE SEQUENCE [LARGE SCALE GENOMIC DNA]</scope>
    <source>
        <strain evidence="14 15">BR3299</strain>
    </source>
</reference>
<dbReference type="GO" id="GO:0046872">
    <property type="term" value="F:metal ion binding"/>
    <property type="evidence" value="ECO:0007669"/>
    <property type="project" value="UniProtKB-KW"/>
</dbReference>
<gene>
    <name evidence="14" type="ORF">AA309_10925</name>
</gene>
<accession>A0A0H1RKD4</accession>
<dbReference type="InterPro" id="IPR000489">
    <property type="entry name" value="Pterin-binding_dom"/>
</dbReference>
<keyword evidence="10 12" id="KW-0289">Folate biosynthesis</keyword>
<comment type="pathway">
    <text evidence="3 12">Cofactor biosynthesis; tetrahydrofolate biosynthesis; 7,8-dihydrofolate from 2-amino-4-hydroxy-6-hydroxymethyl-7,8-dihydropteridine diphosphate and 4-aminobenzoate: step 1/2.</text>
</comment>
<evidence type="ECO:0000256" key="1">
    <source>
        <dbReference type="ARBA" id="ARBA00000012"/>
    </source>
</evidence>
<evidence type="ECO:0000256" key="2">
    <source>
        <dbReference type="ARBA" id="ARBA00001946"/>
    </source>
</evidence>
<dbReference type="PROSITE" id="PS50972">
    <property type="entry name" value="PTERIN_BINDING"/>
    <property type="match status" value="1"/>
</dbReference>
<evidence type="ECO:0000313" key="15">
    <source>
        <dbReference type="Proteomes" id="UP000035489"/>
    </source>
</evidence>
<dbReference type="CDD" id="cd00739">
    <property type="entry name" value="DHPS"/>
    <property type="match status" value="1"/>
</dbReference>
<evidence type="ECO:0000256" key="6">
    <source>
        <dbReference type="ARBA" id="ARBA00016919"/>
    </source>
</evidence>
<dbReference type="InterPro" id="IPR006390">
    <property type="entry name" value="DHP_synth_dom"/>
</dbReference>
<dbReference type="FunFam" id="3.20.20.20:FF:000006">
    <property type="entry name" value="Dihydropteroate synthase"/>
    <property type="match status" value="1"/>
</dbReference>
<comment type="function">
    <text evidence="12">Catalyzes the condensation of para-aminobenzoate (pABA) with 6-hydroxymethyl-7,8-dihydropterin diphosphate (DHPt-PP) to form 7,8-dihydropteroate (H2Pte), the immediate precursor of folate derivatives.</text>
</comment>
<feature type="domain" description="Pterin-binding" evidence="13">
    <location>
        <begin position="18"/>
        <end position="267"/>
    </location>
</feature>
<dbReference type="PANTHER" id="PTHR20941:SF1">
    <property type="entry name" value="FOLIC ACID SYNTHESIS PROTEIN FOL1"/>
    <property type="match status" value="1"/>
</dbReference>
<dbReference type="SUPFAM" id="SSF51717">
    <property type="entry name" value="Dihydropteroate synthetase-like"/>
    <property type="match status" value="1"/>
</dbReference>
<dbReference type="Proteomes" id="UP000035489">
    <property type="component" value="Unassembled WGS sequence"/>
</dbReference>
<dbReference type="EMBL" id="LCYG01000023">
    <property type="protein sequence ID" value="KLK93077.1"/>
    <property type="molecule type" value="Genomic_DNA"/>
</dbReference>
<evidence type="ECO:0000256" key="11">
    <source>
        <dbReference type="ARBA" id="ARBA00030193"/>
    </source>
</evidence>
<evidence type="ECO:0000256" key="7">
    <source>
        <dbReference type="ARBA" id="ARBA00022679"/>
    </source>
</evidence>
<sequence length="277" mass="29865">MNSGSTTSPTLTGLGSRTLIMGVLNVTPDSFSDGGLFSDHEAALRHAREMEDAGADIIDIGGESTRPGHTPVGAEEEQRRTIPVIRDLAGILNVPMSIDTYRAATARAALAAGARVVNDIWGFQYDPDMAATVAEHGAMAVVMHNRAEADPSLNLMVDMQRFFERSLDRARRAGIPDTHLILDPGIGFGKTADQNLEVLRRLPELKAMGFPVLVGASRKSVLGRFYKPEVSPRDRLYGTLGAHLVAVSRGADIIRVHDVKAHVEACRVADILLRGQP</sequence>
<evidence type="ECO:0000256" key="10">
    <source>
        <dbReference type="ARBA" id="ARBA00022909"/>
    </source>
</evidence>
<dbReference type="STRING" id="1225564.AA309_10925"/>
<evidence type="ECO:0000256" key="9">
    <source>
        <dbReference type="ARBA" id="ARBA00022842"/>
    </source>
</evidence>
<evidence type="ECO:0000256" key="5">
    <source>
        <dbReference type="ARBA" id="ARBA00012458"/>
    </source>
</evidence>
<proteinExistence type="inferred from homology"/>
<dbReference type="GO" id="GO:0004156">
    <property type="term" value="F:dihydropteroate synthase activity"/>
    <property type="evidence" value="ECO:0007669"/>
    <property type="project" value="UniProtKB-EC"/>
</dbReference>
<dbReference type="PROSITE" id="PS00792">
    <property type="entry name" value="DHPS_1"/>
    <property type="match status" value="1"/>
</dbReference>
<keyword evidence="7 12" id="KW-0808">Transferase</keyword>
<dbReference type="RefSeq" id="WP_047189051.1">
    <property type="nucleotide sequence ID" value="NZ_LCYG01000023.1"/>
</dbReference>
<comment type="similarity">
    <text evidence="4 12">Belongs to the DHPS family.</text>
</comment>
<dbReference type="Gene3D" id="3.20.20.20">
    <property type="entry name" value="Dihydropteroate synthase-like"/>
    <property type="match status" value="1"/>
</dbReference>
<evidence type="ECO:0000256" key="8">
    <source>
        <dbReference type="ARBA" id="ARBA00022723"/>
    </source>
</evidence>
<dbReference type="EC" id="2.5.1.15" evidence="5 12"/>
<dbReference type="InterPro" id="IPR011005">
    <property type="entry name" value="Dihydropteroate_synth-like_sf"/>
</dbReference>
<organism evidence="14 15">
    <name type="scientific">Microvirga vignae</name>
    <dbReference type="NCBI Taxonomy" id="1225564"/>
    <lineage>
        <taxon>Bacteria</taxon>
        <taxon>Pseudomonadati</taxon>
        <taxon>Pseudomonadota</taxon>
        <taxon>Alphaproteobacteria</taxon>
        <taxon>Hyphomicrobiales</taxon>
        <taxon>Methylobacteriaceae</taxon>
        <taxon>Microvirga</taxon>
    </lineage>
</organism>
<dbReference type="AlphaFoldDB" id="A0A0H1RKD4"/>
<evidence type="ECO:0000256" key="4">
    <source>
        <dbReference type="ARBA" id="ARBA00009503"/>
    </source>
</evidence>
<comment type="cofactor">
    <cofactor evidence="2 12">
        <name>Mg(2+)</name>
        <dbReference type="ChEBI" id="CHEBI:18420"/>
    </cofactor>
</comment>
<dbReference type="PANTHER" id="PTHR20941">
    <property type="entry name" value="FOLATE SYNTHESIS PROTEINS"/>
    <property type="match status" value="1"/>
</dbReference>
<evidence type="ECO:0000313" key="14">
    <source>
        <dbReference type="EMBL" id="KLK93077.1"/>
    </source>
</evidence>
<keyword evidence="15" id="KW-1185">Reference proteome</keyword>
<evidence type="ECO:0000256" key="3">
    <source>
        <dbReference type="ARBA" id="ARBA00004763"/>
    </source>
</evidence>
<keyword evidence="8 12" id="KW-0479">Metal-binding</keyword>
<dbReference type="PROSITE" id="PS00793">
    <property type="entry name" value="DHPS_2"/>
    <property type="match status" value="1"/>
</dbReference>
<keyword evidence="9 12" id="KW-0460">Magnesium</keyword>
<dbReference type="GO" id="GO:0046656">
    <property type="term" value="P:folic acid biosynthetic process"/>
    <property type="evidence" value="ECO:0007669"/>
    <property type="project" value="UniProtKB-KW"/>
</dbReference>
<dbReference type="GO" id="GO:0005829">
    <property type="term" value="C:cytosol"/>
    <property type="evidence" value="ECO:0007669"/>
    <property type="project" value="TreeGrafter"/>
</dbReference>
<comment type="caution">
    <text evidence="14">The sequence shown here is derived from an EMBL/GenBank/DDBJ whole genome shotgun (WGS) entry which is preliminary data.</text>
</comment>
<dbReference type="OrthoDB" id="9811744at2"/>
<protein>
    <recommendedName>
        <fullName evidence="6 12">Dihydropteroate synthase</fullName>
        <shortName evidence="12">DHPS</shortName>
        <ecNumber evidence="5 12">2.5.1.15</ecNumber>
    </recommendedName>
    <alternativeName>
        <fullName evidence="11 12">Dihydropteroate pyrophosphorylase</fullName>
    </alternativeName>
</protein>
<evidence type="ECO:0000259" key="13">
    <source>
        <dbReference type="PROSITE" id="PS50972"/>
    </source>
</evidence>